<evidence type="ECO:0000256" key="6">
    <source>
        <dbReference type="ARBA" id="ARBA00023242"/>
    </source>
</evidence>
<feature type="domain" description="hAT-like transposase RNase-H fold" evidence="7">
    <location>
        <begin position="198"/>
        <end position="297"/>
    </location>
</feature>
<protein>
    <recommendedName>
        <fullName evidence="7">hAT-like transposase RNase-H fold domain-containing protein</fullName>
    </recommendedName>
</protein>
<dbReference type="GO" id="GO:0005634">
    <property type="term" value="C:nucleus"/>
    <property type="evidence" value="ECO:0007669"/>
    <property type="project" value="UniProtKB-SubCell"/>
</dbReference>
<evidence type="ECO:0000313" key="9">
    <source>
        <dbReference type="Proteomes" id="UP000235392"/>
    </source>
</evidence>
<dbReference type="InterPro" id="IPR025525">
    <property type="entry name" value="hAT-like_transposase_RNase-H"/>
</dbReference>
<dbReference type="Pfam" id="PF14372">
    <property type="entry name" value="hAT-like_RNase-H"/>
    <property type="match status" value="1"/>
</dbReference>
<evidence type="ECO:0000259" key="7">
    <source>
        <dbReference type="Pfam" id="PF14372"/>
    </source>
</evidence>
<keyword evidence="2" id="KW-0479">Metal-binding</keyword>
<keyword evidence="5" id="KW-0238">DNA-binding</keyword>
<dbReference type="GO" id="GO:0003677">
    <property type="term" value="F:DNA binding"/>
    <property type="evidence" value="ECO:0007669"/>
    <property type="project" value="UniProtKB-KW"/>
</dbReference>
<keyword evidence="4" id="KW-0862">Zinc</keyword>
<evidence type="ECO:0000256" key="2">
    <source>
        <dbReference type="ARBA" id="ARBA00022723"/>
    </source>
</evidence>
<dbReference type="PANTHER" id="PTHR46481">
    <property type="entry name" value="ZINC FINGER BED DOMAIN-CONTAINING PROTEIN 4"/>
    <property type="match status" value="1"/>
</dbReference>
<evidence type="ECO:0000256" key="4">
    <source>
        <dbReference type="ARBA" id="ARBA00022833"/>
    </source>
</evidence>
<proteinExistence type="predicted"/>
<name>A0A2N5UTM1_9BASI</name>
<evidence type="ECO:0000256" key="5">
    <source>
        <dbReference type="ARBA" id="ARBA00023125"/>
    </source>
</evidence>
<organism evidence="8 9">
    <name type="scientific">Puccinia coronata f. sp. avenae</name>
    <dbReference type="NCBI Taxonomy" id="200324"/>
    <lineage>
        <taxon>Eukaryota</taxon>
        <taxon>Fungi</taxon>
        <taxon>Dikarya</taxon>
        <taxon>Basidiomycota</taxon>
        <taxon>Pucciniomycotina</taxon>
        <taxon>Pucciniomycetes</taxon>
        <taxon>Pucciniales</taxon>
        <taxon>Pucciniaceae</taxon>
        <taxon>Puccinia</taxon>
    </lineage>
</organism>
<dbReference type="InterPro" id="IPR012337">
    <property type="entry name" value="RNaseH-like_sf"/>
</dbReference>
<keyword evidence="6" id="KW-0539">Nucleus</keyword>
<dbReference type="EMBL" id="PGCI01000093">
    <property type="protein sequence ID" value="PLW41120.1"/>
    <property type="molecule type" value="Genomic_DNA"/>
</dbReference>
<dbReference type="GO" id="GO:0008270">
    <property type="term" value="F:zinc ion binding"/>
    <property type="evidence" value="ECO:0007669"/>
    <property type="project" value="UniProtKB-KW"/>
</dbReference>
<keyword evidence="3" id="KW-0863">Zinc-finger</keyword>
<dbReference type="AlphaFoldDB" id="A0A2N5UTM1"/>
<evidence type="ECO:0000256" key="1">
    <source>
        <dbReference type="ARBA" id="ARBA00004123"/>
    </source>
</evidence>
<comment type="caution">
    <text evidence="8">The sequence shown here is derived from an EMBL/GenBank/DDBJ whole genome shotgun (WGS) entry which is preliminary data.</text>
</comment>
<evidence type="ECO:0000313" key="8">
    <source>
        <dbReference type="EMBL" id="PLW41120.1"/>
    </source>
</evidence>
<gene>
    <name evidence="8" type="ORF">PCASD_11834</name>
</gene>
<sequence>MAMFSSMKSDIATELSQAHWIVLTTDLWTSSNQNSYMVITAHFLTLDWKLVKQIISFNILPAPHTGFAISEQLIATMLKWKIQNKVSFITVDNASSNDFAVKRLQAVLLKDPADSALDLDGRFFHIRCAAHVINLIVKDGLKTTSPAIGKNKGQSAYRTLSMQDANYVFEPTEKEWAQLETICKFLSMFHTATLELGGTKYPTATLVFKHFKQIQQGIVEGKNSKHIKIVELVEPMEAKFDKYWDGMKQFASITQIFDPLYKTKLMEFLLTDELGKNAAAQEIASTKKTLYSWFTSYSKSKKTKDISTSHSVEGTEIKCLSKDTNEYCFKRYLASKKSNQVVSATSEIDLYLQEPTVEIEANGAPKLDLLGWWKINQL</sequence>
<dbReference type="PANTHER" id="PTHR46481:SF10">
    <property type="entry name" value="ZINC FINGER BED DOMAIN-CONTAINING PROTEIN 39"/>
    <property type="match status" value="1"/>
</dbReference>
<dbReference type="SUPFAM" id="SSF53098">
    <property type="entry name" value="Ribonuclease H-like"/>
    <property type="match status" value="1"/>
</dbReference>
<evidence type="ECO:0000256" key="3">
    <source>
        <dbReference type="ARBA" id="ARBA00022771"/>
    </source>
</evidence>
<reference evidence="8 9" key="1">
    <citation type="submission" date="2017-11" db="EMBL/GenBank/DDBJ databases">
        <title>De novo assembly and phasing of dikaryotic genomes from two isolates of Puccinia coronata f. sp. avenae, the causal agent of oat crown rust.</title>
        <authorList>
            <person name="Miller M.E."/>
            <person name="Zhang Y."/>
            <person name="Omidvar V."/>
            <person name="Sperschneider J."/>
            <person name="Schwessinger B."/>
            <person name="Raley C."/>
            <person name="Palmer J.M."/>
            <person name="Garnica D."/>
            <person name="Upadhyaya N."/>
            <person name="Rathjen J."/>
            <person name="Taylor J.M."/>
            <person name="Park R.F."/>
            <person name="Dodds P.N."/>
            <person name="Hirsch C.D."/>
            <person name="Kianian S.F."/>
            <person name="Figueroa M."/>
        </authorList>
    </citation>
    <scope>NUCLEOTIDE SEQUENCE [LARGE SCALE GENOMIC DNA]</scope>
    <source>
        <strain evidence="8">12SD80</strain>
    </source>
</reference>
<dbReference type="Proteomes" id="UP000235392">
    <property type="component" value="Unassembled WGS sequence"/>
</dbReference>
<accession>A0A2N5UTM1</accession>
<dbReference type="InterPro" id="IPR052035">
    <property type="entry name" value="ZnF_BED_domain_contain"/>
</dbReference>
<comment type="subcellular location">
    <subcellularLocation>
        <location evidence="1">Nucleus</location>
    </subcellularLocation>
</comment>